<reference evidence="2 3" key="1">
    <citation type="submission" date="2018-11" db="EMBL/GenBank/DDBJ databases">
        <title>Sequencing the genomes of 1000 actinobacteria strains.</title>
        <authorList>
            <person name="Klenk H.-P."/>
        </authorList>
    </citation>
    <scope>NUCLEOTIDE SEQUENCE [LARGE SCALE GENOMIC DNA]</scope>
    <source>
        <strain evidence="2 3">DSM 44231</strain>
    </source>
</reference>
<dbReference type="InterPro" id="IPR005302">
    <property type="entry name" value="MoCF_Sase_C"/>
</dbReference>
<dbReference type="SUPFAM" id="SSF50800">
    <property type="entry name" value="PK beta-barrel domain-like"/>
    <property type="match status" value="1"/>
</dbReference>
<gene>
    <name evidence="2" type="ORF">EDD40_6771</name>
</gene>
<evidence type="ECO:0000313" key="2">
    <source>
        <dbReference type="EMBL" id="ROP41342.1"/>
    </source>
</evidence>
<protein>
    <submittedName>
        <fullName evidence="2">MOSC domain-containing protein YiiM</fullName>
    </submittedName>
</protein>
<dbReference type="PROSITE" id="PS51340">
    <property type="entry name" value="MOSC"/>
    <property type="match status" value="1"/>
</dbReference>
<dbReference type="PANTHER" id="PTHR30212:SF2">
    <property type="entry name" value="PROTEIN YIIM"/>
    <property type="match status" value="1"/>
</dbReference>
<dbReference type="InterPro" id="IPR011037">
    <property type="entry name" value="Pyrv_Knase-like_insert_dom_sf"/>
</dbReference>
<comment type="caution">
    <text evidence="2">The sequence shown here is derived from an EMBL/GenBank/DDBJ whole genome shotgun (WGS) entry which is preliminary data.</text>
</comment>
<dbReference type="Proteomes" id="UP000268727">
    <property type="component" value="Unassembled WGS sequence"/>
</dbReference>
<evidence type="ECO:0000259" key="1">
    <source>
        <dbReference type="PROSITE" id="PS51340"/>
    </source>
</evidence>
<dbReference type="PANTHER" id="PTHR30212">
    <property type="entry name" value="PROTEIN YIIM"/>
    <property type="match status" value="1"/>
</dbReference>
<proteinExistence type="predicted"/>
<accession>A0A3N1HGB5</accession>
<dbReference type="GO" id="GO:0003824">
    <property type="term" value="F:catalytic activity"/>
    <property type="evidence" value="ECO:0007669"/>
    <property type="project" value="InterPro"/>
</dbReference>
<sequence length="232" mass="24852">MRSANPESGSATVVVMPHVLSVNVGSRVEFDQAAVGHTGIGKRPAPGPVEVRAPGPVGSGLVGDHISDGRHHGGDDQAVYAYAREDLDAWAVELGRADLRPGLFGENLTTAGVDVCGARIGERWRIGGLLLQATSPRVPCRTFAGVMEEDAWMKTFTRRGLPGTYFRVLEPGTITAGDEIVIEHRPDHDVTIAFAFRALTLEPASLPDVLAAGDDLTEDLRRRVERRTSDPA</sequence>
<dbReference type="Pfam" id="PF03473">
    <property type="entry name" value="MOSC"/>
    <property type="match status" value="1"/>
</dbReference>
<keyword evidence="3" id="KW-1185">Reference proteome</keyword>
<dbReference type="Gene3D" id="2.40.33.20">
    <property type="entry name" value="PK beta-barrel domain-like"/>
    <property type="match status" value="1"/>
</dbReference>
<organism evidence="2 3">
    <name type="scientific">Saccharothrix texasensis</name>
    <dbReference type="NCBI Taxonomy" id="103734"/>
    <lineage>
        <taxon>Bacteria</taxon>
        <taxon>Bacillati</taxon>
        <taxon>Actinomycetota</taxon>
        <taxon>Actinomycetes</taxon>
        <taxon>Pseudonocardiales</taxon>
        <taxon>Pseudonocardiaceae</taxon>
        <taxon>Saccharothrix</taxon>
    </lineage>
</organism>
<dbReference type="AlphaFoldDB" id="A0A3N1HGB5"/>
<dbReference type="InterPro" id="IPR052353">
    <property type="entry name" value="Benzoxazolinone_Detox_Enz"/>
</dbReference>
<dbReference type="GO" id="GO:0030170">
    <property type="term" value="F:pyridoxal phosphate binding"/>
    <property type="evidence" value="ECO:0007669"/>
    <property type="project" value="InterPro"/>
</dbReference>
<dbReference type="GO" id="GO:0030151">
    <property type="term" value="F:molybdenum ion binding"/>
    <property type="evidence" value="ECO:0007669"/>
    <property type="project" value="InterPro"/>
</dbReference>
<evidence type="ECO:0000313" key="3">
    <source>
        <dbReference type="Proteomes" id="UP000268727"/>
    </source>
</evidence>
<dbReference type="EMBL" id="RJKM01000001">
    <property type="protein sequence ID" value="ROP41342.1"/>
    <property type="molecule type" value="Genomic_DNA"/>
</dbReference>
<name>A0A3N1HGB5_9PSEU</name>
<feature type="domain" description="MOSC" evidence="1">
    <location>
        <begin position="43"/>
        <end position="183"/>
    </location>
</feature>